<dbReference type="EMBL" id="CAEZZB010000006">
    <property type="protein sequence ID" value="CAB4738781.1"/>
    <property type="molecule type" value="Genomic_DNA"/>
</dbReference>
<dbReference type="GO" id="GO:0000155">
    <property type="term" value="F:phosphorelay sensor kinase activity"/>
    <property type="evidence" value="ECO:0007669"/>
    <property type="project" value="InterPro"/>
</dbReference>
<feature type="domain" description="Signal transduction histidine kinase subgroup 3 dimerisation and phosphoacceptor" evidence="3">
    <location>
        <begin position="5"/>
        <end position="70"/>
    </location>
</feature>
<dbReference type="AlphaFoldDB" id="A0A6J6L6X7"/>
<dbReference type="PANTHER" id="PTHR24421">
    <property type="entry name" value="NITRATE/NITRITE SENSOR PROTEIN NARX-RELATED"/>
    <property type="match status" value="1"/>
</dbReference>
<dbReference type="GO" id="GO:0016020">
    <property type="term" value="C:membrane"/>
    <property type="evidence" value="ECO:0007669"/>
    <property type="project" value="InterPro"/>
</dbReference>
<dbReference type="CDD" id="cd16917">
    <property type="entry name" value="HATPase_UhpB-NarQ-NarX-like"/>
    <property type="match status" value="1"/>
</dbReference>
<evidence type="ECO:0000259" key="3">
    <source>
        <dbReference type="Pfam" id="PF07730"/>
    </source>
</evidence>
<evidence type="ECO:0000313" key="5">
    <source>
        <dbReference type="EMBL" id="CAB4657432.1"/>
    </source>
</evidence>
<gene>
    <name evidence="4" type="ORF">UFOPK1795_00515</name>
    <name evidence="5" type="ORF">UFOPK2275_00306</name>
    <name evidence="6" type="ORF">UFOPK2816_00145</name>
</gene>
<keyword evidence="2" id="KW-0418">Kinase</keyword>
<dbReference type="InterPro" id="IPR050482">
    <property type="entry name" value="Sensor_HK_TwoCompSys"/>
</dbReference>
<dbReference type="EMBL" id="CAEZUG010000021">
    <property type="protein sequence ID" value="CAB4589692.1"/>
    <property type="molecule type" value="Genomic_DNA"/>
</dbReference>
<proteinExistence type="predicted"/>
<reference evidence="5" key="1">
    <citation type="submission" date="2020-05" db="EMBL/GenBank/DDBJ databases">
        <authorList>
            <person name="Chiriac C."/>
            <person name="Salcher M."/>
            <person name="Ghai R."/>
            <person name="Kavagutti S V."/>
        </authorList>
    </citation>
    <scope>NUCLEOTIDE SEQUENCE</scope>
</reference>
<organism evidence="5">
    <name type="scientific">freshwater metagenome</name>
    <dbReference type="NCBI Taxonomy" id="449393"/>
    <lineage>
        <taxon>unclassified sequences</taxon>
        <taxon>metagenomes</taxon>
        <taxon>ecological metagenomes</taxon>
    </lineage>
</organism>
<dbReference type="GO" id="GO:0046983">
    <property type="term" value="F:protein dimerization activity"/>
    <property type="evidence" value="ECO:0007669"/>
    <property type="project" value="InterPro"/>
</dbReference>
<dbReference type="Gene3D" id="3.30.565.10">
    <property type="entry name" value="Histidine kinase-like ATPase, C-terminal domain"/>
    <property type="match status" value="1"/>
</dbReference>
<dbReference type="InterPro" id="IPR036890">
    <property type="entry name" value="HATPase_C_sf"/>
</dbReference>
<dbReference type="Pfam" id="PF07730">
    <property type="entry name" value="HisKA_3"/>
    <property type="match status" value="1"/>
</dbReference>
<evidence type="ECO:0000256" key="1">
    <source>
        <dbReference type="ARBA" id="ARBA00022679"/>
    </source>
</evidence>
<accession>A0A6J6L6X7</accession>
<protein>
    <submittedName>
        <fullName evidence="5">Unannotated protein</fullName>
    </submittedName>
</protein>
<evidence type="ECO:0000313" key="4">
    <source>
        <dbReference type="EMBL" id="CAB4589692.1"/>
    </source>
</evidence>
<dbReference type="SUPFAM" id="SSF55874">
    <property type="entry name" value="ATPase domain of HSP90 chaperone/DNA topoisomerase II/histidine kinase"/>
    <property type="match status" value="1"/>
</dbReference>
<sequence>MSVNERVRLAQELHDGIAQDLVGLGYSIDSLIATPGTPVEIRSELRSVRFAITDLVDKVRAEIFALRESTESLPSRYEASTSYELQRVFAELLRNVQEHSHATSITLSLHDNGIGGTVKKKGHHGLVGIDERVRDLNGSLDIQSTDAGTHVSITVPWVNK</sequence>
<evidence type="ECO:0000313" key="6">
    <source>
        <dbReference type="EMBL" id="CAB4738781.1"/>
    </source>
</evidence>
<evidence type="ECO:0000256" key="2">
    <source>
        <dbReference type="ARBA" id="ARBA00022777"/>
    </source>
</evidence>
<keyword evidence="1" id="KW-0808">Transferase</keyword>
<dbReference type="EMBL" id="CAEZWQ010000019">
    <property type="protein sequence ID" value="CAB4657432.1"/>
    <property type="molecule type" value="Genomic_DNA"/>
</dbReference>
<name>A0A6J6L6X7_9ZZZZ</name>
<dbReference type="InterPro" id="IPR011712">
    <property type="entry name" value="Sig_transdc_His_kin_sub3_dim/P"/>
</dbReference>
<dbReference type="PANTHER" id="PTHR24421:SF55">
    <property type="entry name" value="SENSOR HISTIDINE KINASE YDFH"/>
    <property type="match status" value="1"/>
</dbReference>